<evidence type="ECO:0008006" key="4">
    <source>
        <dbReference type="Google" id="ProtNLM"/>
    </source>
</evidence>
<name>A0AAV4GIJ0_9GAST</name>
<comment type="caution">
    <text evidence="2">The sequence shown here is derived from an EMBL/GenBank/DDBJ whole genome shotgun (WGS) entry which is preliminary data.</text>
</comment>
<protein>
    <recommendedName>
        <fullName evidence="4">G-protein coupled receptors family 1 profile domain-containing protein</fullName>
    </recommendedName>
</protein>
<keyword evidence="3" id="KW-1185">Reference proteome</keyword>
<dbReference type="Proteomes" id="UP000762676">
    <property type="component" value="Unassembled WGS sequence"/>
</dbReference>
<gene>
    <name evidence="2" type="ORF">ElyMa_002434200</name>
</gene>
<keyword evidence="1" id="KW-1133">Transmembrane helix</keyword>
<dbReference type="AlphaFoldDB" id="A0AAV4GIJ0"/>
<evidence type="ECO:0000313" key="2">
    <source>
        <dbReference type="EMBL" id="GFR85094.1"/>
    </source>
</evidence>
<accession>A0AAV4GIJ0</accession>
<dbReference type="EMBL" id="BMAT01004976">
    <property type="protein sequence ID" value="GFR85094.1"/>
    <property type="molecule type" value="Genomic_DNA"/>
</dbReference>
<feature type="transmembrane region" description="Helical" evidence="1">
    <location>
        <begin position="47"/>
        <end position="73"/>
    </location>
</feature>
<evidence type="ECO:0000256" key="1">
    <source>
        <dbReference type="SAM" id="Phobius"/>
    </source>
</evidence>
<evidence type="ECO:0000313" key="3">
    <source>
        <dbReference type="Proteomes" id="UP000762676"/>
    </source>
</evidence>
<keyword evidence="1" id="KW-0812">Transmembrane</keyword>
<reference evidence="2 3" key="1">
    <citation type="journal article" date="2021" name="Elife">
        <title>Chloroplast acquisition without the gene transfer in kleptoplastic sea slugs, Plakobranchus ocellatus.</title>
        <authorList>
            <person name="Maeda T."/>
            <person name="Takahashi S."/>
            <person name="Yoshida T."/>
            <person name="Shimamura S."/>
            <person name="Takaki Y."/>
            <person name="Nagai Y."/>
            <person name="Toyoda A."/>
            <person name="Suzuki Y."/>
            <person name="Arimoto A."/>
            <person name="Ishii H."/>
            <person name="Satoh N."/>
            <person name="Nishiyama T."/>
            <person name="Hasebe M."/>
            <person name="Maruyama T."/>
            <person name="Minagawa J."/>
            <person name="Obokata J."/>
            <person name="Shigenobu S."/>
        </authorList>
    </citation>
    <scope>NUCLEOTIDE SEQUENCE [LARGE SCALE GENOMIC DNA]</scope>
</reference>
<keyword evidence="1" id="KW-0472">Membrane</keyword>
<proteinExistence type="predicted"/>
<sequence>MQPSPDPCVTSCAAAHIWNHSRACEPVTLSVHGSCWGKSHTCALDPMLGRIFICFLSHIPLTTLITFCLSGLYKVYLPVRRPKNCVSENLWLVFFIAVD</sequence>
<organism evidence="2 3">
    <name type="scientific">Elysia marginata</name>
    <dbReference type="NCBI Taxonomy" id="1093978"/>
    <lineage>
        <taxon>Eukaryota</taxon>
        <taxon>Metazoa</taxon>
        <taxon>Spiralia</taxon>
        <taxon>Lophotrochozoa</taxon>
        <taxon>Mollusca</taxon>
        <taxon>Gastropoda</taxon>
        <taxon>Heterobranchia</taxon>
        <taxon>Euthyneura</taxon>
        <taxon>Panpulmonata</taxon>
        <taxon>Sacoglossa</taxon>
        <taxon>Placobranchoidea</taxon>
        <taxon>Plakobranchidae</taxon>
        <taxon>Elysia</taxon>
    </lineage>
</organism>